<accession>A0A0V0TBK6</accession>
<gene>
    <name evidence="1" type="ORF">T05_12017</name>
</gene>
<comment type="caution">
    <text evidence="1">The sequence shown here is derived from an EMBL/GenBank/DDBJ whole genome shotgun (WGS) entry which is preliminary data.</text>
</comment>
<dbReference type="EMBL" id="JYDJ01000369">
    <property type="protein sequence ID" value="KRX36362.1"/>
    <property type="molecule type" value="Genomic_DNA"/>
</dbReference>
<keyword evidence="2" id="KW-1185">Reference proteome</keyword>
<sequence>MSMTFSSRPNVPLLITNSKKESDIMTAMKYQWITSSENFSRSRWHSQIAFPTVLMVFLVTQVRNCEDESRILNDLHRITIMACLNSSLRAIKCRREERYRGSKAWKRKRGGKGTSDAEDEGISCSDHFVLNVASVSIEFVPDCSCIVQYYFKVLIYFIHDSITLTSSEYDISSDIRNHVDKYVITKHKKHQLMPLSLATYPQAFAPGYAPGQIKICIFPQATPRALYCTIFALREVLCKFLIAWGNMQIFICPQAMPQAIFESFEIF</sequence>
<reference evidence="1 2" key="1">
    <citation type="submission" date="2015-01" db="EMBL/GenBank/DDBJ databases">
        <title>Evolution of Trichinella species and genotypes.</title>
        <authorList>
            <person name="Korhonen P.K."/>
            <person name="Edoardo P."/>
            <person name="Giuseppe L.R."/>
            <person name="Gasser R.B."/>
        </authorList>
    </citation>
    <scope>NUCLEOTIDE SEQUENCE [LARGE SCALE GENOMIC DNA]</scope>
    <source>
        <strain evidence="1">ISS417</strain>
    </source>
</reference>
<proteinExistence type="predicted"/>
<name>A0A0V0TBK6_9BILA</name>
<dbReference type="AlphaFoldDB" id="A0A0V0TBK6"/>
<dbReference type="Proteomes" id="UP000055048">
    <property type="component" value="Unassembled WGS sequence"/>
</dbReference>
<evidence type="ECO:0000313" key="2">
    <source>
        <dbReference type="Proteomes" id="UP000055048"/>
    </source>
</evidence>
<evidence type="ECO:0000313" key="1">
    <source>
        <dbReference type="EMBL" id="KRX36362.1"/>
    </source>
</evidence>
<protein>
    <submittedName>
        <fullName evidence="1">Uncharacterized protein</fullName>
    </submittedName>
</protein>
<organism evidence="1 2">
    <name type="scientific">Trichinella murrelli</name>
    <dbReference type="NCBI Taxonomy" id="144512"/>
    <lineage>
        <taxon>Eukaryota</taxon>
        <taxon>Metazoa</taxon>
        <taxon>Ecdysozoa</taxon>
        <taxon>Nematoda</taxon>
        <taxon>Enoplea</taxon>
        <taxon>Dorylaimia</taxon>
        <taxon>Trichinellida</taxon>
        <taxon>Trichinellidae</taxon>
        <taxon>Trichinella</taxon>
    </lineage>
</organism>